<dbReference type="CDD" id="cd17242">
    <property type="entry name" value="MobM_relaxase"/>
    <property type="match status" value="1"/>
</dbReference>
<name>A0A4Y9RVG0_9BURK</name>
<reference evidence="2 3" key="1">
    <citation type="submission" date="2019-03" db="EMBL/GenBank/DDBJ databases">
        <title>Draft Genome Sequence of Duganella callidus sp. nov., a Novel Duganella Species Isolated from Cultivated Soil.</title>
        <authorList>
            <person name="Raths R."/>
            <person name="Peta V."/>
            <person name="Bucking H."/>
        </authorList>
    </citation>
    <scope>NUCLEOTIDE SEQUENCE [LARGE SCALE GENOMIC DNA]</scope>
    <source>
        <strain evidence="2 3">DN04</strain>
    </source>
</reference>
<dbReference type="GO" id="GO:0003677">
    <property type="term" value="F:DNA binding"/>
    <property type="evidence" value="ECO:0007669"/>
    <property type="project" value="InterPro"/>
</dbReference>
<dbReference type="Gene3D" id="3.30.930.30">
    <property type="match status" value="1"/>
</dbReference>
<keyword evidence="3" id="KW-1185">Reference proteome</keyword>
<evidence type="ECO:0000313" key="2">
    <source>
        <dbReference type="EMBL" id="TFW13287.1"/>
    </source>
</evidence>
<dbReference type="Proteomes" id="UP000297729">
    <property type="component" value="Unassembled WGS sequence"/>
</dbReference>
<dbReference type="GO" id="GO:0006310">
    <property type="term" value="P:DNA recombination"/>
    <property type="evidence" value="ECO:0007669"/>
    <property type="project" value="InterPro"/>
</dbReference>
<sequence>MCSAAAFRMRRANWIWANDYLLPPAARRRAAPATTARTAGAAVHCSQRLRMTDSLYLRLKSLNTRSVRGVTSPKNIVRVAAMHNLREIQAELGASAASGINPARMHLNYQLRGPATADEVAGLALVLLDNAGVTTLRRDACMALELVVSLPAAAAIDHREYFTAAITWADAYFNVPILSAAVHLDEAAPHCHILLLPLVAGRMQGGALAGGPAKIRAMLADFQQQVAQRFGLTYQPRAKRLSKPSRDAAGRMVLDTIRARPERLSEPAMRDALIAALGTQAETLLALLGLSMPATKAKAKSFADIMTAPCKPERASRAAPDTKLVIDIAQNLSNKEGEKFDNVYLCVDIAPSPSPIPADEQPTVHAADGAADQPATGDVQQQDGQGMQNILDTPPPRWCQRLTGTHAACLNTSSAGGRRQHAARVDQYAGRARESGCSSPPTPAAGGSVQRAGQAESLTPAGPPPTLPASQDVVEVLVMSTGGGSVAGRPAPNGESTARWGSIDITTAVGDTRTCRPRKQTEFRDQYARVREGTEFSEHYARARELAEATGPPQAPAAKPGRSTNATFSRYRNDIALMGRRQEHEPNYLPQR</sequence>
<feature type="compositionally biased region" description="Low complexity" evidence="1">
    <location>
        <begin position="377"/>
        <end position="388"/>
    </location>
</feature>
<comment type="caution">
    <text evidence="2">The sequence shown here is derived from an EMBL/GenBank/DDBJ whole genome shotgun (WGS) entry which is preliminary data.</text>
</comment>
<protein>
    <recommendedName>
        <fullName evidence="4">Plasmid recombination enzyme</fullName>
    </recommendedName>
</protein>
<feature type="region of interest" description="Disordered" evidence="1">
    <location>
        <begin position="411"/>
        <end position="469"/>
    </location>
</feature>
<dbReference type="InterPro" id="IPR001668">
    <property type="entry name" value="Mob_Pre"/>
</dbReference>
<feature type="region of interest" description="Disordered" evidence="1">
    <location>
        <begin position="546"/>
        <end position="568"/>
    </location>
</feature>
<dbReference type="Pfam" id="PF01076">
    <property type="entry name" value="Mob_Pre"/>
    <property type="match status" value="1"/>
</dbReference>
<proteinExistence type="predicted"/>
<dbReference type="OrthoDB" id="8536512at2"/>
<evidence type="ECO:0008006" key="4">
    <source>
        <dbReference type="Google" id="ProtNLM"/>
    </source>
</evidence>
<dbReference type="AlphaFoldDB" id="A0A4Y9RVG0"/>
<evidence type="ECO:0000313" key="3">
    <source>
        <dbReference type="Proteomes" id="UP000297729"/>
    </source>
</evidence>
<organism evidence="2 3">
    <name type="scientific">Duganella callida</name>
    <dbReference type="NCBI Taxonomy" id="2561932"/>
    <lineage>
        <taxon>Bacteria</taxon>
        <taxon>Pseudomonadati</taxon>
        <taxon>Pseudomonadota</taxon>
        <taxon>Betaproteobacteria</taxon>
        <taxon>Burkholderiales</taxon>
        <taxon>Oxalobacteraceae</taxon>
        <taxon>Telluria group</taxon>
        <taxon>Duganella</taxon>
    </lineage>
</organism>
<evidence type="ECO:0000256" key="1">
    <source>
        <dbReference type="SAM" id="MobiDB-lite"/>
    </source>
</evidence>
<gene>
    <name evidence="2" type="ORF">E4L98_29235</name>
</gene>
<dbReference type="EMBL" id="SPVG01000276">
    <property type="protein sequence ID" value="TFW13287.1"/>
    <property type="molecule type" value="Genomic_DNA"/>
</dbReference>
<accession>A0A4Y9RVG0</accession>
<feature type="region of interest" description="Disordered" evidence="1">
    <location>
        <begin position="354"/>
        <end position="395"/>
    </location>
</feature>